<dbReference type="EMBL" id="FJOF01000006">
    <property type="protein sequence ID" value="CZR41989.1"/>
    <property type="molecule type" value="Genomic_DNA"/>
</dbReference>
<sequence>MSSETEGADNGTGKVDTAPARKPRPSKPLIPKDDVEAIQKRHDEAIACIHPDTKKHPSMYQRVVELIKKCNVRRGWADTQFYKDFTAWCRVSGLDAKPDHEILLATLAVHESLGSNNFKFAQEIRNRGLEQWLEQELKKHRPFVTTPTPAEPETPRIKTEPGTRSQGPERGQADSSRRNNSILPSVETNSGGPFLAMKRTAPDHPGQPANKRASAQVDQASFTAKVHRLAELQASQQRIVLRDAGTQTDSDISLERISEPMLEATKAMKANNEKQDEQIRTLMEHNRLLADFLGRVQASQLRPAESIPRQYYQGQPQEIIPLQAVNHQPPTYYYERSRVSGNSGQIFRFD</sequence>
<dbReference type="GeneID" id="42054165"/>
<dbReference type="AlphaFoldDB" id="A0A1L7VN99"/>
<evidence type="ECO:0000256" key="1">
    <source>
        <dbReference type="SAM" id="MobiDB-lite"/>
    </source>
</evidence>
<dbReference type="VEuPathDB" id="FungiDB:FPRO_09290"/>
<gene>
    <name evidence="2" type="ORF">FPRO_09290</name>
</gene>
<keyword evidence="3" id="KW-1185">Reference proteome</keyword>
<feature type="compositionally biased region" description="Polar residues" evidence="1">
    <location>
        <begin position="178"/>
        <end position="191"/>
    </location>
</feature>
<accession>A0A1L7VN99</accession>
<name>A0A1L7VN99_FUSPR</name>
<evidence type="ECO:0000313" key="2">
    <source>
        <dbReference type="EMBL" id="CZR41989.1"/>
    </source>
</evidence>
<dbReference type="RefSeq" id="XP_031082581.1">
    <property type="nucleotide sequence ID" value="XM_031232667.1"/>
</dbReference>
<reference evidence="3" key="1">
    <citation type="journal article" date="2016" name="Genome Biol. Evol.">
        <title>Comparative 'omics' of the Fusarium fujikuroi species complex highlights differences in genetic potential and metabolite synthesis.</title>
        <authorList>
            <person name="Niehaus E.-M."/>
            <person name="Muensterkoetter M."/>
            <person name="Proctor R.H."/>
            <person name="Brown D.W."/>
            <person name="Sharon A."/>
            <person name="Idan Y."/>
            <person name="Oren-Young L."/>
            <person name="Sieber C.M."/>
            <person name="Novak O."/>
            <person name="Pencik A."/>
            <person name="Tarkowska D."/>
            <person name="Hromadova K."/>
            <person name="Freeman S."/>
            <person name="Maymon M."/>
            <person name="Elazar M."/>
            <person name="Youssef S.A."/>
            <person name="El-Shabrawy E.S.M."/>
            <person name="Shalaby A.B.A."/>
            <person name="Houterman P."/>
            <person name="Brock N.L."/>
            <person name="Burkhardt I."/>
            <person name="Tsavkelova E.A."/>
            <person name="Dickschat J.S."/>
            <person name="Galuszka P."/>
            <person name="Gueldener U."/>
            <person name="Tudzynski B."/>
        </authorList>
    </citation>
    <scope>NUCLEOTIDE SEQUENCE [LARGE SCALE GENOMIC DNA]</scope>
    <source>
        <strain evidence="3">ET1</strain>
    </source>
</reference>
<protein>
    <submittedName>
        <fullName evidence="2">Uncharacterized protein</fullName>
    </submittedName>
</protein>
<feature type="region of interest" description="Disordered" evidence="1">
    <location>
        <begin position="139"/>
        <end position="216"/>
    </location>
</feature>
<evidence type="ECO:0000313" key="3">
    <source>
        <dbReference type="Proteomes" id="UP000183971"/>
    </source>
</evidence>
<feature type="region of interest" description="Disordered" evidence="1">
    <location>
        <begin position="1"/>
        <end position="32"/>
    </location>
</feature>
<proteinExistence type="predicted"/>
<comment type="caution">
    <text evidence="2">The sequence shown here is derived from an EMBL/GenBank/DDBJ whole genome shotgun (WGS) entry which is preliminary data.</text>
</comment>
<organism evidence="2 3">
    <name type="scientific">Fusarium proliferatum (strain ET1)</name>
    <name type="common">Orchid endophyte fungus</name>
    <dbReference type="NCBI Taxonomy" id="1227346"/>
    <lineage>
        <taxon>Eukaryota</taxon>
        <taxon>Fungi</taxon>
        <taxon>Dikarya</taxon>
        <taxon>Ascomycota</taxon>
        <taxon>Pezizomycotina</taxon>
        <taxon>Sordariomycetes</taxon>
        <taxon>Hypocreomycetidae</taxon>
        <taxon>Hypocreales</taxon>
        <taxon>Nectriaceae</taxon>
        <taxon>Fusarium</taxon>
        <taxon>Fusarium fujikuroi species complex</taxon>
    </lineage>
</organism>
<dbReference type="Proteomes" id="UP000183971">
    <property type="component" value="Unassembled WGS sequence"/>
</dbReference>